<dbReference type="PANTHER" id="PTHR43157:SF31">
    <property type="entry name" value="PHOSPHATIDYLINOSITOL-GLYCAN BIOSYNTHESIS CLASS F PROTEIN"/>
    <property type="match status" value="1"/>
</dbReference>
<dbReference type="AlphaFoldDB" id="A0A545AIW6"/>
<dbReference type="PRINTS" id="PR00080">
    <property type="entry name" value="SDRFAMILY"/>
</dbReference>
<evidence type="ECO:0000256" key="1">
    <source>
        <dbReference type="ARBA" id="ARBA00023002"/>
    </source>
</evidence>
<keyword evidence="1" id="KW-0560">Oxidoreductase</keyword>
<organism evidence="3 4">
    <name type="scientific">Cryptosporangium phraense</name>
    <dbReference type="NCBI Taxonomy" id="2593070"/>
    <lineage>
        <taxon>Bacteria</taxon>
        <taxon>Bacillati</taxon>
        <taxon>Actinomycetota</taxon>
        <taxon>Actinomycetes</taxon>
        <taxon>Cryptosporangiales</taxon>
        <taxon>Cryptosporangiaceae</taxon>
        <taxon>Cryptosporangium</taxon>
    </lineage>
</organism>
<name>A0A545AIW6_9ACTN</name>
<dbReference type="PRINTS" id="PR00081">
    <property type="entry name" value="GDHRDH"/>
</dbReference>
<dbReference type="EMBL" id="VIRS01000028">
    <property type="protein sequence ID" value="TQS41248.1"/>
    <property type="molecule type" value="Genomic_DNA"/>
</dbReference>
<proteinExistence type="inferred from homology"/>
<sequence length="319" mass="33102">MEIHGREALVVARWTAADIPDQTGRVAVVTGANSGIGYRAAEALARAGSAVLLACRSAPKGAAALDRLRAAVPAAAGRIEVRPLDLADLDSVRAFADATTGPLDLLVNNAGIMNVPTRHTTAQGFEAQFGTNHLGHFALTGLLLPRLLERPGARVVTLSSVMHKFGSPSLLDDPQSERRYSATGAYNFSKLANAWFTLELDRRLRAAGAPVASLGAHPGYTATNLVTTGPGANGATLFTVLSAAATKVIGQSAATGALPTLRAATDPAAAGGEYYGPGGPGELRGRPVRVRYTAAAYDEPNARRLWEYSADVTGVPITL</sequence>
<dbReference type="Proteomes" id="UP000317982">
    <property type="component" value="Unassembled WGS sequence"/>
</dbReference>
<dbReference type="PANTHER" id="PTHR43157">
    <property type="entry name" value="PHOSPHATIDYLINOSITOL-GLYCAN BIOSYNTHESIS CLASS F PROTEIN-RELATED"/>
    <property type="match status" value="1"/>
</dbReference>
<comment type="caution">
    <text evidence="3">The sequence shown here is derived from an EMBL/GenBank/DDBJ whole genome shotgun (WGS) entry which is preliminary data.</text>
</comment>
<evidence type="ECO:0000313" key="3">
    <source>
        <dbReference type="EMBL" id="TQS41248.1"/>
    </source>
</evidence>
<evidence type="ECO:0000313" key="4">
    <source>
        <dbReference type="Proteomes" id="UP000317982"/>
    </source>
</evidence>
<protein>
    <submittedName>
        <fullName evidence="3">SDR family NAD(P)-dependent oxidoreductase</fullName>
    </submittedName>
</protein>
<dbReference type="Pfam" id="PF00106">
    <property type="entry name" value="adh_short"/>
    <property type="match status" value="1"/>
</dbReference>
<dbReference type="InterPro" id="IPR002347">
    <property type="entry name" value="SDR_fam"/>
</dbReference>
<comment type="similarity">
    <text evidence="2">Belongs to the short-chain dehydrogenases/reductases (SDR) family.</text>
</comment>
<reference evidence="3 4" key="1">
    <citation type="submission" date="2019-07" db="EMBL/GenBank/DDBJ databases">
        <title>Cryptosporangium phraense sp. nov., isolated from plant litter.</title>
        <authorList>
            <person name="Suriyachadkun C."/>
        </authorList>
    </citation>
    <scope>NUCLEOTIDE SEQUENCE [LARGE SCALE GENOMIC DNA]</scope>
    <source>
        <strain evidence="3 4">A-T 5661</strain>
    </source>
</reference>
<keyword evidence="4" id="KW-1185">Reference proteome</keyword>
<gene>
    <name evidence="3" type="ORF">FL583_30480</name>
</gene>
<accession>A0A545AIW6</accession>
<evidence type="ECO:0000256" key="2">
    <source>
        <dbReference type="RuleBase" id="RU000363"/>
    </source>
</evidence>
<dbReference type="OrthoDB" id="4577644at2"/>
<dbReference type="GO" id="GO:0016491">
    <property type="term" value="F:oxidoreductase activity"/>
    <property type="evidence" value="ECO:0007669"/>
    <property type="project" value="UniProtKB-KW"/>
</dbReference>
<dbReference type="Gene3D" id="3.40.50.720">
    <property type="entry name" value="NAD(P)-binding Rossmann-like Domain"/>
    <property type="match status" value="1"/>
</dbReference>
<dbReference type="InterPro" id="IPR036291">
    <property type="entry name" value="NAD(P)-bd_dom_sf"/>
</dbReference>
<dbReference type="SUPFAM" id="SSF51735">
    <property type="entry name" value="NAD(P)-binding Rossmann-fold domains"/>
    <property type="match status" value="1"/>
</dbReference>
<dbReference type="InParanoid" id="A0A545AIW6"/>
<dbReference type="NCBIfam" id="NF004846">
    <property type="entry name" value="PRK06197.1"/>
    <property type="match status" value="1"/>
</dbReference>